<evidence type="ECO:0000256" key="1">
    <source>
        <dbReference type="SAM" id="MobiDB-lite"/>
    </source>
</evidence>
<feature type="non-terminal residue" evidence="2">
    <location>
        <position position="1"/>
    </location>
</feature>
<feature type="compositionally biased region" description="Low complexity" evidence="1">
    <location>
        <begin position="1"/>
        <end position="18"/>
    </location>
</feature>
<keyword evidence="3" id="KW-1185">Reference proteome</keyword>
<feature type="non-terminal residue" evidence="2">
    <location>
        <position position="126"/>
    </location>
</feature>
<dbReference type="EMBL" id="ASPP01004072">
    <property type="protein sequence ID" value="ETO32590.1"/>
    <property type="molecule type" value="Genomic_DNA"/>
</dbReference>
<sequence>NNNNNNNNNNSNSNENNNPMNLSFFSNQPNTIKDATVIATNTNTNITCETKDPFASEMYKINESKLKQICYRMCEELLKEYFRNTYQSHWNRYLQLLHHISHGEIMNNHHFHSNKPKNKYTHLIQV</sequence>
<evidence type="ECO:0000313" key="3">
    <source>
        <dbReference type="Proteomes" id="UP000023152"/>
    </source>
</evidence>
<protein>
    <submittedName>
        <fullName evidence="2">Helicase superfamily 1 and 2 domain-containing protein</fullName>
    </submittedName>
</protein>
<reference evidence="2 3" key="1">
    <citation type="journal article" date="2013" name="Curr. Biol.">
        <title>The Genome of the Foraminiferan Reticulomyxa filosa.</title>
        <authorList>
            <person name="Glockner G."/>
            <person name="Hulsmann N."/>
            <person name="Schleicher M."/>
            <person name="Noegel A.A."/>
            <person name="Eichinger L."/>
            <person name="Gallinger C."/>
            <person name="Pawlowski J."/>
            <person name="Sierra R."/>
            <person name="Euteneuer U."/>
            <person name="Pillet L."/>
            <person name="Moustafa A."/>
            <person name="Platzer M."/>
            <person name="Groth M."/>
            <person name="Szafranski K."/>
            <person name="Schliwa M."/>
        </authorList>
    </citation>
    <scope>NUCLEOTIDE SEQUENCE [LARGE SCALE GENOMIC DNA]</scope>
</reference>
<keyword evidence="2" id="KW-0547">Nucleotide-binding</keyword>
<organism evidence="2 3">
    <name type="scientific">Reticulomyxa filosa</name>
    <dbReference type="NCBI Taxonomy" id="46433"/>
    <lineage>
        <taxon>Eukaryota</taxon>
        <taxon>Sar</taxon>
        <taxon>Rhizaria</taxon>
        <taxon>Retaria</taxon>
        <taxon>Foraminifera</taxon>
        <taxon>Monothalamids</taxon>
        <taxon>Reticulomyxidae</taxon>
        <taxon>Reticulomyxa</taxon>
    </lineage>
</organism>
<comment type="caution">
    <text evidence="2">The sequence shown here is derived from an EMBL/GenBank/DDBJ whole genome shotgun (WGS) entry which is preliminary data.</text>
</comment>
<keyword evidence="2" id="KW-0378">Hydrolase</keyword>
<name>X6P216_RETFI</name>
<dbReference type="AlphaFoldDB" id="X6P216"/>
<evidence type="ECO:0000313" key="2">
    <source>
        <dbReference type="EMBL" id="ETO32590.1"/>
    </source>
</evidence>
<keyword evidence="2" id="KW-0067">ATP-binding</keyword>
<accession>X6P216</accession>
<feature type="region of interest" description="Disordered" evidence="1">
    <location>
        <begin position="1"/>
        <end position="21"/>
    </location>
</feature>
<dbReference type="Proteomes" id="UP000023152">
    <property type="component" value="Unassembled WGS sequence"/>
</dbReference>
<proteinExistence type="predicted"/>
<dbReference type="GO" id="GO:0004386">
    <property type="term" value="F:helicase activity"/>
    <property type="evidence" value="ECO:0007669"/>
    <property type="project" value="UniProtKB-KW"/>
</dbReference>
<keyword evidence="2" id="KW-0347">Helicase</keyword>
<gene>
    <name evidence="2" type="ORF">RFI_04527</name>
</gene>